<dbReference type="HOGENOM" id="CLU_1981004_0_0_1"/>
<gene>
    <name evidence="1" type="ORF">HCDG_00751</name>
</gene>
<protein>
    <submittedName>
        <fullName evidence="1">Uncharacterized protein</fullName>
    </submittedName>
</protein>
<dbReference type="AlphaFoldDB" id="C6H219"/>
<dbReference type="Proteomes" id="UP000002624">
    <property type="component" value="Unassembled WGS sequence"/>
</dbReference>
<name>C6H219_AJECH</name>
<dbReference type="VEuPathDB" id="FungiDB:HCDG_00751"/>
<dbReference type="STRING" id="544712.C6H219"/>
<proteinExistence type="predicted"/>
<reference evidence="2" key="1">
    <citation type="submission" date="2009-05" db="EMBL/GenBank/DDBJ databases">
        <title>The genome sequence of Ajellomyces capsulatus strain H143.</title>
        <authorList>
            <person name="Champion M."/>
            <person name="Cuomo C.A."/>
            <person name="Ma L.-J."/>
            <person name="Henn M.R."/>
            <person name="Sil A."/>
            <person name="Goldman B."/>
            <person name="Young S.K."/>
            <person name="Kodira C.D."/>
            <person name="Zeng Q."/>
            <person name="Koehrsen M."/>
            <person name="Alvarado L."/>
            <person name="Berlin A.M."/>
            <person name="Borenstein D."/>
            <person name="Chen Z."/>
            <person name="Engels R."/>
            <person name="Freedman E."/>
            <person name="Gellesch M."/>
            <person name="Goldberg J."/>
            <person name="Griggs A."/>
            <person name="Gujja S."/>
            <person name="Heiman D.I."/>
            <person name="Hepburn T.A."/>
            <person name="Howarth C."/>
            <person name="Jen D."/>
            <person name="Larson L."/>
            <person name="Lewis B."/>
            <person name="Mehta T."/>
            <person name="Park D."/>
            <person name="Pearson M."/>
            <person name="Roberts A."/>
            <person name="Saif S."/>
            <person name="Shea T.D."/>
            <person name="Shenoy N."/>
            <person name="Sisk P."/>
            <person name="Stolte C."/>
            <person name="Sykes S."/>
            <person name="Walk T."/>
            <person name="White J."/>
            <person name="Yandava C."/>
            <person name="Klein B."/>
            <person name="McEwen J.G."/>
            <person name="Puccia R."/>
            <person name="Goldman G.H."/>
            <person name="Felipe M.S."/>
            <person name="Nino-Vega G."/>
            <person name="San-Blas G."/>
            <person name="Taylor J.W."/>
            <person name="Mendoza L."/>
            <person name="Galagan J.E."/>
            <person name="Nusbaum C."/>
            <person name="Birren B.W."/>
        </authorList>
    </citation>
    <scope>NUCLEOTIDE SEQUENCE [LARGE SCALE GENOMIC DNA]</scope>
    <source>
        <strain evidence="2">H143</strain>
    </source>
</reference>
<evidence type="ECO:0000313" key="1">
    <source>
        <dbReference type="EMBL" id="EER45172.1"/>
    </source>
</evidence>
<organism evidence="1 2">
    <name type="scientific">Ajellomyces capsulatus (strain H143)</name>
    <name type="common">Darling's disease fungus</name>
    <name type="synonym">Histoplasma capsulatum</name>
    <dbReference type="NCBI Taxonomy" id="544712"/>
    <lineage>
        <taxon>Eukaryota</taxon>
        <taxon>Fungi</taxon>
        <taxon>Dikarya</taxon>
        <taxon>Ascomycota</taxon>
        <taxon>Pezizomycotina</taxon>
        <taxon>Eurotiomycetes</taxon>
        <taxon>Eurotiomycetidae</taxon>
        <taxon>Onygenales</taxon>
        <taxon>Ajellomycetaceae</taxon>
        <taxon>Histoplasma</taxon>
    </lineage>
</organism>
<accession>C6H219</accession>
<dbReference type="EMBL" id="GG692419">
    <property type="protein sequence ID" value="EER45172.1"/>
    <property type="molecule type" value="Genomic_DNA"/>
</dbReference>
<dbReference type="OMA" id="GICEIHK"/>
<evidence type="ECO:0000313" key="2">
    <source>
        <dbReference type="Proteomes" id="UP000002624"/>
    </source>
</evidence>
<sequence length="129" mass="15001">MDEVHHSPVNEKIVDLTSMFLNQLHIDVWRPRESVTQGLSRNVQGLDKFNPKLCQHHLRKLLGGEYPPRIIFPEYIPNMEMINLGSYIETWMNNLLGICEIHKADVQLGDIKPRDMLIVKYDPSPDRVV</sequence>